<keyword evidence="9" id="KW-1185">Reference proteome</keyword>
<feature type="transmembrane region" description="Helical" evidence="7">
    <location>
        <begin position="43"/>
        <end position="61"/>
    </location>
</feature>
<dbReference type="AlphaFoldDB" id="A0AAW8R449"/>
<feature type="transmembrane region" description="Helical" evidence="7">
    <location>
        <begin position="415"/>
        <end position="439"/>
    </location>
</feature>
<evidence type="ECO:0000256" key="6">
    <source>
        <dbReference type="ARBA" id="ARBA00023136"/>
    </source>
</evidence>
<evidence type="ECO:0000256" key="1">
    <source>
        <dbReference type="ARBA" id="ARBA00004651"/>
    </source>
</evidence>
<evidence type="ECO:0000256" key="3">
    <source>
        <dbReference type="ARBA" id="ARBA00022475"/>
    </source>
</evidence>
<keyword evidence="6 7" id="KW-0472">Membrane</keyword>
<comment type="caution">
    <text evidence="8">The sequence shown here is derived from an EMBL/GenBank/DDBJ whole genome shotgun (WGS) entry which is preliminary data.</text>
</comment>
<dbReference type="InterPro" id="IPR050833">
    <property type="entry name" value="Poly_Biosynth_Transport"/>
</dbReference>
<keyword evidence="5 7" id="KW-1133">Transmembrane helix</keyword>
<feature type="transmembrane region" description="Helical" evidence="7">
    <location>
        <begin position="226"/>
        <end position="246"/>
    </location>
</feature>
<comment type="subcellular location">
    <subcellularLocation>
        <location evidence="1">Cell membrane</location>
        <topology evidence="1">Multi-pass membrane protein</topology>
    </subcellularLocation>
</comment>
<evidence type="ECO:0000313" key="9">
    <source>
        <dbReference type="Proteomes" id="UP001249020"/>
    </source>
</evidence>
<reference evidence="8 9" key="1">
    <citation type="submission" date="2023-09" db="EMBL/GenBank/DDBJ databases">
        <authorList>
            <person name="Rey-Velasco X."/>
        </authorList>
    </citation>
    <scope>NUCLEOTIDE SEQUENCE [LARGE SCALE GENOMIC DNA]</scope>
    <source>
        <strain evidence="8 9">W409</strain>
    </source>
</reference>
<organism evidence="8 9">
    <name type="scientific">Brumicola blandensis</name>
    <dbReference type="NCBI Taxonomy" id="3075611"/>
    <lineage>
        <taxon>Bacteria</taxon>
        <taxon>Pseudomonadati</taxon>
        <taxon>Pseudomonadota</taxon>
        <taxon>Gammaproteobacteria</taxon>
        <taxon>Alteromonadales</taxon>
        <taxon>Alteromonadaceae</taxon>
        <taxon>Brumicola</taxon>
    </lineage>
</organism>
<dbReference type="GO" id="GO:0005886">
    <property type="term" value="C:plasma membrane"/>
    <property type="evidence" value="ECO:0007669"/>
    <property type="project" value="UniProtKB-SubCell"/>
</dbReference>
<feature type="transmembrane region" description="Helical" evidence="7">
    <location>
        <begin position="152"/>
        <end position="177"/>
    </location>
</feature>
<dbReference type="RefSeq" id="WP_311362833.1">
    <property type="nucleotide sequence ID" value="NZ_JAVRIE010000007.1"/>
</dbReference>
<evidence type="ECO:0000256" key="7">
    <source>
        <dbReference type="SAM" id="Phobius"/>
    </source>
</evidence>
<evidence type="ECO:0000313" key="8">
    <source>
        <dbReference type="EMBL" id="MDT0584066.1"/>
    </source>
</evidence>
<sequence>MQVSPARQRMARLAWLFIEKFGLIFLSIFSFFAFALLLTPNELGLAVLLLAIAELFSFFFSSTIDNSMIGMKKISKSDDGTVFWTGLISTSILACVLWVLLSTFYFQEAESSILMVALLFLPLQSLSRIHIIHLRRAGEFKSLAQRTLLGKLLGLCCGIYVAYIGYGAWGLVTQAIVMSFTSASLLMLTCRRSVPFTFDIDLIKDLSLVGVPAAVKSISSNFVEKGLIFALDITLGSAAVGFFNFANRLVQLPKKAIHSALMTYGHPVFSRKAKSESPDAEKLLSNFFLDATQIAVYLAAPIFIGFAIIGEALVGVIFPERWAAAASLILPISVMAAISFSLTFLPSILVAKKVTKKALIPEIITTIMAILFVFMTSEHYGLMSAVWALIIKLAIMLPINTQVITSICVFSVKRYLLVLLKPVLACGVLCGSLLAYITYLPLQDVIDITLIVNIGGFVYLGSVLALDPTIIKRIRRFVSE</sequence>
<dbReference type="Pfam" id="PF13440">
    <property type="entry name" value="Polysacc_synt_3"/>
    <property type="match status" value="1"/>
</dbReference>
<feature type="transmembrane region" description="Helical" evidence="7">
    <location>
        <begin position="358"/>
        <end position="376"/>
    </location>
</feature>
<protein>
    <submittedName>
        <fullName evidence="8">Oligosaccharide flippase family protein</fullName>
    </submittedName>
</protein>
<comment type="similarity">
    <text evidence="2">Belongs to the polysaccharide synthase family.</text>
</comment>
<dbReference type="Proteomes" id="UP001249020">
    <property type="component" value="Unassembled WGS sequence"/>
</dbReference>
<dbReference type="EMBL" id="JAVRIE010000007">
    <property type="protein sequence ID" value="MDT0584066.1"/>
    <property type="molecule type" value="Genomic_DNA"/>
</dbReference>
<proteinExistence type="inferred from homology"/>
<gene>
    <name evidence="8" type="ORF">RM544_16075</name>
</gene>
<dbReference type="PANTHER" id="PTHR30250:SF10">
    <property type="entry name" value="LIPOPOLYSACCHARIDE BIOSYNTHESIS PROTEIN WZXC"/>
    <property type="match status" value="1"/>
</dbReference>
<keyword evidence="4 7" id="KW-0812">Transmembrane</keyword>
<accession>A0AAW8R449</accession>
<name>A0AAW8R449_9ALTE</name>
<feature type="transmembrane region" description="Helical" evidence="7">
    <location>
        <begin position="382"/>
        <end position="403"/>
    </location>
</feature>
<feature type="transmembrane region" description="Helical" evidence="7">
    <location>
        <begin position="324"/>
        <end position="351"/>
    </location>
</feature>
<dbReference type="PANTHER" id="PTHR30250">
    <property type="entry name" value="PST FAMILY PREDICTED COLANIC ACID TRANSPORTER"/>
    <property type="match status" value="1"/>
</dbReference>
<evidence type="ECO:0000256" key="5">
    <source>
        <dbReference type="ARBA" id="ARBA00022989"/>
    </source>
</evidence>
<keyword evidence="3" id="KW-1003">Cell membrane</keyword>
<feature type="transmembrane region" description="Helical" evidence="7">
    <location>
        <begin position="294"/>
        <end position="318"/>
    </location>
</feature>
<evidence type="ECO:0000256" key="2">
    <source>
        <dbReference type="ARBA" id="ARBA00007430"/>
    </source>
</evidence>
<evidence type="ECO:0000256" key="4">
    <source>
        <dbReference type="ARBA" id="ARBA00022692"/>
    </source>
</evidence>
<feature type="transmembrane region" description="Helical" evidence="7">
    <location>
        <begin position="445"/>
        <end position="466"/>
    </location>
</feature>
<feature type="transmembrane region" description="Helical" evidence="7">
    <location>
        <begin position="12"/>
        <end position="37"/>
    </location>
</feature>
<feature type="transmembrane region" description="Helical" evidence="7">
    <location>
        <begin position="112"/>
        <end position="131"/>
    </location>
</feature>
<feature type="transmembrane region" description="Helical" evidence="7">
    <location>
        <begin position="82"/>
        <end position="106"/>
    </location>
</feature>